<dbReference type="EMBL" id="JACDUR010000008">
    <property type="protein sequence ID" value="MBA2896230.1"/>
    <property type="molecule type" value="Genomic_DNA"/>
</dbReference>
<protein>
    <submittedName>
        <fullName evidence="2">Lantibiotic modifying enzyme</fullName>
    </submittedName>
</protein>
<proteinExistence type="predicted"/>
<dbReference type="AlphaFoldDB" id="A0A7W0HUM1"/>
<accession>A0A7W0HUM1</accession>
<keyword evidence="1" id="KW-0862">Zinc</keyword>
<dbReference type="Pfam" id="PF05147">
    <property type="entry name" value="LANC_like"/>
    <property type="match status" value="1"/>
</dbReference>
<dbReference type="GO" id="GO:0046872">
    <property type="term" value="F:metal ion binding"/>
    <property type="evidence" value="ECO:0007669"/>
    <property type="project" value="UniProtKB-KW"/>
</dbReference>
<feature type="binding site" evidence="1">
    <location>
        <position position="254"/>
    </location>
    <ligand>
        <name>Zn(2+)</name>
        <dbReference type="ChEBI" id="CHEBI:29105"/>
    </ligand>
</feature>
<gene>
    <name evidence="2" type="ORF">HNR30_007621</name>
</gene>
<dbReference type="InterPro" id="IPR007822">
    <property type="entry name" value="LANC-like"/>
</dbReference>
<name>A0A7W0HUM1_9ACTN</name>
<dbReference type="Gene3D" id="1.50.10.20">
    <property type="match status" value="1"/>
</dbReference>
<keyword evidence="1" id="KW-0479">Metal-binding</keyword>
<dbReference type="RefSeq" id="WP_181614935.1">
    <property type="nucleotide sequence ID" value="NZ_BAABAM010000007.1"/>
</dbReference>
<comment type="caution">
    <text evidence="2">The sequence shown here is derived from an EMBL/GenBank/DDBJ whole genome shotgun (WGS) entry which is preliminary data.</text>
</comment>
<reference evidence="2 3" key="1">
    <citation type="submission" date="2020-07" db="EMBL/GenBank/DDBJ databases">
        <title>Genomic Encyclopedia of Type Strains, Phase IV (KMG-IV): sequencing the most valuable type-strain genomes for metagenomic binning, comparative biology and taxonomic classification.</title>
        <authorList>
            <person name="Goeker M."/>
        </authorList>
    </citation>
    <scope>NUCLEOTIDE SEQUENCE [LARGE SCALE GENOMIC DNA]</scope>
    <source>
        <strain evidence="2 3">DSM 45533</strain>
    </source>
</reference>
<sequence>MNTPLSVAVRAERLIGPGPGLSLYSGEAGIVLFQLDLATATGRADHLARAREGARRLVAAWPEHRDDLTLYRGLAGVMIALLEAGWVLGGGEFEQAAADIAELIAARAGAGGLSGDWFGASDDYVGWTGEPALRGDGGIVLSLLRAGAELGLPACTAIAVEVGRRIAGRPVPGHRLGARAGLPDDSVTPGFLSGTAGTVYLLARLHAVTGDESFLRAARSGAAFIREVSTLTDGAAVVPHHLPQGRDLFAVGFCSGSAGVARAFFELYRSGGDSRDLEWAELLARGIERHCREQGMPDASCQCCGVAGLLELFVGLWAGTGRSAHLDTAHRLAGELVSRAGDPDGAGLRWPRTTKPGYLPGPAGIAAALLHLHAAGQGERAARLPLLPDNPFPAIPVPLSVGH</sequence>
<dbReference type="CDD" id="cd04434">
    <property type="entry name" value="LanC_like"/>
    <property type="match status" value="1"/>
</dbReference>
<dbReference type="SMART" id="SM01260">
    <property type="entry name" value="LANC_like"/>
    <property type="match status" value="1"/>
</dbReference>
<dbReference type="GO" id="GO:0031179">
    <property type="term" value="P:peptide modification"/>
    <property type="evidence" value="ECO:0007669"/>
    <property type="project" value="InterPro"/>
</dbReference>
<dbReference type="Proteomes" id="UP000530928">
    <property type="component" value="Unassembled WGS sequence"/>
</dbReference>
<evidence type="ECO:0000256" key="1">
    <source>
        <dbReference type="PIRSR" id="PIRSR607822-1"/>
    </source>
</evidence>
<keyword evidence="3" id="KW-1185">Reference proteome</keyword>
<evidence type="ECO:0000313" key="2">
    <source>
        <dbReference type="EMBL" id="MBA2896230.1"/>
    </source>
</evidence>
<dbReference type="SUPFAM" id="SSF158745">
    <property type="entry name" value="LanC-like"/>
    <property type="match status" value="1"/>
</dbReference>
<organism evidence="2 3">
    <name type="scientific">Nonomuraea soli</name>
    <dbReference type="NCBI Taxonomy" id="1032476"/>
    <lineage>
        <taxon>Bacteria</taxon>
        <taxon>Bacillati</taxon>
        <taxon>Actinomycetota</taxon>
        <taxon>Actinomycetes</taxon>
        <taxon>Streptosporangiales</taxon>
        <taxon>Streptosporangiaceae</taxon>
        <taxon>Nonomuraea</taxon>
    </lineage>
</organism>
<dbReference type="PRINTS" id="PR01950">
    <property type="entry name" value="LANCSUPER"/>
</dbReference>
<dbReference type="PRINTS" id="PR01955">
    <property type="entry name" value="LANCFRANKIA"/>
</dbReference>
<evidence type="ECO:0000313" key="3">
    <source>
        <dbReference type="Proteomes" id="UP000530928"/>
    </source>
</evidence>